<comment type="caution">
    <text evidence="17">The sequence shown here is derived from an EMBL/GenBank/DDBJ whole genome shotgun (WGS) entry which is preliminary data.</text>
</comment>
<dbReference type="EMBL" id="JANAWD010000466">
    <property type="protein sequence ID" value="KAJ3479051.1"/>
    <property type="molecule type" value="Genomic_DNA"/>
</dbReference>
<comment type="cofactor">
    <cofactor evidence="1">
        <name>Ca(2+)</name>
        <dbReference type="ChEBI" id="CHEBI:29108"/>
    </cofactor>
</comment>
<dbReference type="Pfam" id="PF01764">
    <property type="entry name" value="Lipase_3"/>
    <property type="match status" value="1"/>
</dbReference>
<organism evidence="17 18">
    <name type="scientific">Meripilus lineatus</name>
    <dbReference type="NCBI Taxonomy" id="2056292"/>
    <lineage>
        <taxon>Eukaryota</taxon>
        <taxon>Fungi</taxon>
        <taxon>Dikarya</taxon>
        <taxon>Basidiomycota</taxon>
        <taxon>Agaricomycotina</taxon>
        <taxon>Agaricomycetes</taxon>
        <taxon>Polyporales</taxon>
        <taxon>Meripilaceae</taxon>
        <taxon>Meripilus</taxon>
    </lineage>
</organism>
<keyword evidence="9" id="KW-0442">Lipid degradation</keyword>
<evidence type="ECO:0000256" key="14">
    <source>
        <dbReference type="ARBA" id="ARBA00026104"/>
    </source>
</evidence>
<keyword evidence="3" id="KW-1003">Cell membrane</keyword>
<evidence type="ECO:0000259" key="16">
    <source>
        <dbReference type="Pfam" id="PF01764"/>
    </source>
</evidence>
<evidence type="ECO:0000256" key="2">
    <source>
        <dbReference type="ARBA" id="ARBA00004651"/>
    </source>
</evidence>
<dbReference type="GO" id="GO:0019369">
    <property type="term" value="P:arachidonate metabolic process"/>
    <property type="evidence" value="ECO:0007669"/>
    <property type="project" value="TreeGrafter"/>
</dbReference>
<keyword evidence="10" id="KW-1133">Transmembrane helix</keyword>
<keyword evidence="6" id="KW-0479">Metal-binding</keyword>
<keyword evidence="5" id="KW-0812">Transmembrane</keyword>
<dbReference type="GO" id="GO:0005886">
    <property type="term" value="C:plasma membrane"/>
    <property type="evidence" value="ECO:0007669"/>
    <property type="project" value="UniProtKB-SubCell"/>
</dbReference>
<evidence type="ECO:0000256" key="6">
    <source>
        <dbReference type="ARBA" id="ARBA00022723"/>
    </source>
</evidence>
<evidence type="ECO:0000256" key="9">
    <source>
        <dbReference type="ARBA" id="ARBA00022963"/>
    </source>
</evidence>
<keyword evidence="18" id="KW-1185">Reference proteome</keyword>
<evidence type="ECO:0000256" key="5">
    <source>
        <dbReference type="ARBA" id="ARBA00022692"/>
    </source>
</evidence>
<dbReference type="Gene3D" id="3.40.50.1820">
    <property type="entry name" value="alpha/beta hydrolase"/>
    <property type="match status" value="1"/>
</dbReference>
<dbReference type="PANTHER" id="PTHR45792:SF8">
    <property type="entry name" value="DIACYLGLYCEROL LIPASE-ALPHA"/>
    <property type="match status" value="1"/>
</dbReference>
<dbReference type="AlphaFoldDB" id="A0AAD5UVN7"/>
<comment type="catalytic activity">
    <reaction evidence="13">
        <text>a 1,2-diacyl-sn-glycerol + H2O = a 2-acylglycerol + a fatty acid + H(+)</text>
        <dbReference type="Rhea" id="RHEA:33275"/>
        <dbReference type="ChEBI" id="CHEBI:15377"/>
        <dbReference type="ChEBI" id="CHEBI:15378"/>
        <dbReference type="ChEBI" id="CHEBI:17389"/>
        <dbReference type="ChEBI" id="CHEBI:17815"/>
        <dbReference type="ChEBI" id="CHEBI:28868"/>
        <dbReference type="EC" id="3.1.1.116"/>
    </reaction>
    <physiologicalReaction direction="left-to-right" evidence="13">
        <dbReference type="Rhea" id="RHEA:33276"/>
    </physiologicalReaction>
</comment>
<gene>
    <name evidence="17" type="ORF">NLI96_g9339</name>
</gene>
<dbReference type="InterPro" id="IPR052214">
    <property type="entry name" value="DAG_Lipase-Related"/>
</dbReference>
<feature type="compositionally biased region" description="Polar residues" evidence="15">
    <location>
        <begin position="421"/>
        <end position="430"/>
    </location>
</feature>
<dbReference type="Proteomes" id="UP001212997">
    <property type="component" value="Unassembled WGS sequence"/>
</dbReference>
<dbReference type="PANTHER" id="PTHR45792">
    <property type="entry name" value="DIACYLGLYCEROL LIPASE HOMOLOG-RELATED"/>
    <property type="match status" value="1"/>
</dbReference>
<dbReference type="SUPFAM" id="SSF53474">
    <property type="entry name" value="alpha/beta-Hydrolases"/>
    <property type="match status" value="1"/>
</dbReference>
<dbReference type="GO" id="GO:0046872">
    <property type="term" value="F:metal ion binding"/>
    <property type="evidence" value="ECO:0007669"/>
    <property type="project" value="UniProtKB-KW"/>
</dbReference>
<evidence type="ECO:0000256" key="13">
    <source>
        <dbReference type="ARBA" id="ARBA00024531"/>
    </source>
</evidence>
<keyword evidence="8" id="KW-0106">Calcium</keyword>
<protein>
    <recommendedName>
        <fullName evidence="14">sn-1-specific diacylglycerol lipase</fullName>
        <ecNumber evidence="14">3.1.1.116</ecNumber>
    </recommendedName>
</protein>
<sequence>MAGIISKWDQYGRFGLELAATASSLGFSAAKTGTKLGLGFFSQFSIARGVASTAAGLTGSVVDYTLFGGTVGVGALAGGAVSKAVSAIEALTLAPILIGETITSTSLTAAQSSLSVLRNIFPGSDEAGFSLASFISLVRREWQSPPGVDALPEERYGVGGVMKGLVAWAALQGVTSQWHEQGWFKSIKEIYLNEEPSAKLRAKPSKSRIHVTGDVIHPNRSSQIITADIGEALPSGSVLYRKQAGPISRSIVDLEHSLLRYSKLVLAGYGGASLLFFGVPPVPSPRNLSSRDQMNQEEAELAGAVDAYENDSPTSPGELLPGSSTPSYSWWNLLLGRHDEDIFLHYANVEHLPSGKSRATAVRPATALRGTSDLMPRFWILTDHVRQEVVLVIRGTMSLNEVAVDLTCDPADFELRTVTRSVHHSQASDSSDMEEIPGSFPIDMSTPSQQHPHKRNRVRSDVSFAEDSGIYQVHGGMLKMALAMGGKGQPVYLAVREALRRNREYSLVICGHSLGAGVAALLALMWADPSTRLTHRSSGLPVNRPVSAYCYGPPCLVSAKLSRIAAQSNLITSFVYSNDIVSRLSLGSVRDLTRAATWLCEADKEGRGEGYGGVTTRALKHQTGFGKFGDQDWFLSIRKTLEANMHMAHLFPPGRVLWAVHDDQLHTAHRRFPDEISGGQGRNPLRLFEVKNVEKTFGQIIFARDMLSSHGPHQYDRVLHELFTRS</sequence>
<evidence type="ECO:0000256" key="4">
    <source>
        <dbReference type="ARBA" id="ARBA00022553"/>
    </source>
</evidence>
<dbReference type="CDD" id="cd00519">
    <property type="entry name" value="Lipase_3"/>
    <property type="match status" value="1"/>
</dbReference>
<dbReference type="GO" id="GO:0046340">
    <property type="term" value="P:diacylglycerol catabolic process"/>
    <property type="evidence" value="ECO:0007669"/>
    <property type="project" value="TreeGrafter"/>
</dbReference>
<evidence type="ECO:0000256" key="3">
    <source>
        <dbReference type="ARBA" id="ARBA00022475"/>
    </source>
</evidence>
<proteinExistence type="predicted"/>
<dbReference type="EC" id="3.1.1.116" evidence="14"/>
<keyword evidence="4" id="KW-0597">Phosphoprotein</keyword>
<keyword evidence="12" id="KW-0472">Membrane</keyword>
<feature type="region of interest" description="Disordered" evidence="15">
    <location>
        <begin position="421"/>
        <end position="459"/>
    </location>
</feature>
<evidence type="ECO:0000256" key="11">
    <source>
        <dbReference type="ARBA" id="ARBA00023098"/>
    </source>
</evidence>
<keyword evidence="7" id="KW-0378">Hydrolase</keyword>
<evidence type="ECO:0000313" key="17">
    <source>
        <dbReference type="EMBL" id="KAJ3479051.1"/>
    </source>
</evidence>
<comment type="subcellular location">
    <subcellularLocation>
        <location evidence="2">Cell membrane</location>
        <topology evidence="2">Multi-pass membrane protein</topology>
    </subcellularLocation>
</comment>
<evidence type="ECO:0000256" key="8">
    <source>
        <dbReference type="ARBA" id="ARBA00022837"/>
    </source>
</evidence>
<accession>A0AAD5UVN7</accession>
<evidence type="ECO:0000313" key="18">
    <source>
        <dbReference type="Proteomes" id="UP001212997"/>
    </source>
</evidence>
<evidence type="ECO:0000256" key="7">
    <source>
        <dbReference type="ARBA" id="ARBA00022801"/>
    </source>
</evidence>
<dbReference type="InterPro" id="IPR029058">
    <property type="entry name" value="AB_hydrolase_fold"/>
</dbReference>
<name>A0AAD5UVN7_9APHY</name>
<feature type="domain" description="Fungal lipase-type" evidence="16">
    <location>
        <begin position="454"/>
        <end position="585"/>
    </location>
</feature>
<reference evidence="17" key="1">
    <citation type="submission" date="2022-07" db="EMBL/GenBank/DDBJ databases">
        <title>Genome Sequence of Physisporinus lineatus.</title>
        <authorList>
            <person name="Buettner E."/>
        </authorList>
    </citation>
    <scope>NUCLEOTIDE SEQUENCE</scope>
    <source>
        <strain evidence="17">VT162</strain>
    </source>
</reference>
<dbReference type="InterPro" id="IPR002921">
    <property type="entry name" value="Fungal_lipase-type"/>
</dbReference>
<evidence type="ECO:0000256" key="10">
    <source>
        <dbReference type="ARBA" id="ARBA00022989"/>
    </source>
</evidence>
<evidence type="ECO:0000256" key="15">
    <source>
        <dbReference type="SAM" id="MobiDB-lite"/>
    </source>
</evidence>
<dbReference type="GO" id="GO:0016298">
    <property type="term" value="F:lipase activity"/>
    <property type="evidence" value="ECO:0007669"/>
    <property type="project" value="TreeGrafter"/>
</dbReference>
<evidence type="ECO:0000256" key="1">
    <source>
        <dbReference type="ARBA" id="ARBA00001913"/>
    </source>
</evidence>
<evidence type="ECO:0000256" key="12">
    <source>
        <dbReference type="ARBA" id="ARBA00023136"/>
    </source>
</evidence>
<keyword evidence="11" id="KW-0443">Lipid metabolism</keyword>